<dbReference type="Proteomes" id="UP000053244">
    <property type="component" value="Unassembled WGS sequence"/>
</dbReference>
<sequence>MPLSDPPVVYRIERHAPDILRLFRNGHLVDTDVEHEGDSRADIERWGTGVAWAEDHTGIARWDAQPAGADRWQVLVGVAYRYVHRQFENVSAWDEVGPNGEVSRHIEAAPDGRYLAATASSETLAARESGRAAAVAACERTYGVAQEAESAPEAEHEPTPITGREFIDRWLEARHALNASPTPIR</sequence>
<dbReference type="RefSeq" id="WP_067691139.1">
    <property type="nucleotide sequence ID" value="NZ_LLZH01000122.1"/>
</dbReference>
<reference evidence="1 2" key="1">
    <citation type="submission" date="2015-10" db="EMBL/GenBank/DDBJ databases">
        <authorList>
            <person name="Gilbert D.G."/>
        </authorList>
    </citation>
    <scope>NUCLEOTIDE SEQUENCE [LARGE SCALE GENOMIC DNA]</scope>
    <source>
        <strain evidence="1 2">NRRL B-16712</strain>
    </source>
</reference>
<accession>A0A0X3UNP8</accession>
<organism evidence="1 2">
    <name type="scientific">Actinoplanes awajinensis subsp. mycoplanecinus</name>
    <dbReference type="NCBI Taxonomy" id="135947"/>
    <lineage>
        <taxon>Bacteria</taxon>
        <taxon>Bacillati</taxon>
        <taxon>Actinomycetota</taxon>
        <taxon>Actinomycetes</taxon>
        <taxon>Micromonosporales</taxon>
        <taxon>Micromonosporaceae</taxon>
        <taxon>Actinoplanes</taxon>
    </lineage>
</organism>
<gene>
    <name evidence="1" type="ORF">ADL15_16580</name>
</gene>
<protein>
    <submittedName>
        <fullName evidence="1">Uncharacterized protein</fullName>
    </submittedName>
</protein>
<keyword evidence="2" id="KW-1185">Reference proteome</keyword>
<name>A0A0X3UNP8_9ACTN</name>
<dbReference type="AlphaFoldDB" id="A0A0X3UNP8"/>
<dbReference type="EMBL" id="LLZH01000122">
    <property type="protein sequence ID" value="KUL34249.1"/>
    <property type="molecule type" value="Genomic_DNA"/>
</dbReference>
<evidence type="ECO:0000313" key="1">
    <source>
        <dbReference type="EMBL" id="KUL34249.1"/>
    </source>
</evidence>
<comment type="caution">
    <text evidence="1">The sequence shown here is derived from an EMBL/GenBank/DDBJ whole genome shotgun (WGS) entry which is preliminary data.</text>
</comment>
<proteinExistence type="predicted"/>
<evidence type="ECO:0000313" key="2">
    <source>
        <dbReference type="Proteomes" id="UP000053244"/>
    </source>
</evidence>
<dbReference type="OrthoDB" id="4554814at2"/>